<organism evidence="2 3">
    <name type="scientific">Candidatus Rhodoblastus alkanivorans</name>
    <dbReference type="NCBI Taxonomy" id="2954117"/>
    <lineage>
        <taxon>Bacteria</taxon>
        <taxon>Pseudomonadati</taxon>
        <taxon>Pseudomonadota</taxon>
        <taxon>Alphaproteobacteria</taxon>
        <taxon>Hyphomicrobiales</taxon>
        <taxon>Rhodoblastaceae</taxon>
        <taxon>Rhodoblastus</taxon>
    </lineage>
</organism>
<dbReference type="RefSeq" id="WP_243065730.1">
    <property type="nucleotide sequence ID" value="NZ_JAIVFP010000001.1"/>
</dbReference>
<dbReference type="Proteomes" id="UP001139104">
    <property type="component" value="Unassembled WGS sequence"/>
</dbReference>
<evidence type="ECO:0000313" key="3">
    <source>
        <dbReference type="Proteomes" id="UP001139104"/>
    </source>
</evidence>
<evidence type="ECO:0000256" key="1">
    <source>
        <dbReference type="SAM" id="MobiDB-lite"/>
    </source>
</evidence>
<feature type="region of interest" description="Disordered" evidence="1">
    <location>
        <begin position="14"/>
        <end position="49"/>
    </location>
</feature>
<feature type="compositionally biased region" description="Polar residues" evidence="1">
    <location>
        <begin position="14"/>
        <end position="24"/>
    </location>
</feature>
<evidence type="ECO:0008006" key="4">
    <source>
        <dbReference type="Google" id="ProtNLM"/>
    </source>
</evidence>
<accession>A0ABS9Z2I4</accession>
<sequence>MTILLAGGLSMTVTKSKSGRSTKQGSKRGASLTIGLATSGPAPRFTPTSGKISLAPDLMKGIVARKGAAKGVLSGFGRAVLQAERSGKPVRMTVVVEPEAISPRIAVEEMSAPAGNALDTALAAARTRGAARAADILNGEDMLTADAFAEEIGATRETVHKKRRRHEVLGLEGPKRGIRFPKWQVSRSGELLPGLPLLFRSLGDHPWAVYRFLLQEHAELGGGTALEALRRGRVEDVIAVAGSIGAGAFA</sequence>
<proteinExistence type="predicted"/>
<gene>
    <name evidence="2" type="ORF">K2U94_02675</name>
</gene>
<protein>
    <recommendedName>
        <fullName evidence="4">XRE family transcriptional regulator</fullName>
    </recommendedName>
</protein>
<keyword evidence="3" id="KW-1185">Reference proteome</keyword>
<comment type="caution">
    <text evidence="2">The sequence shown here is derived from an EMBL/GenBank/DDBJ whole genome shotgun (WGS) entry which is preliminary data.</text>
</comment>
<name>A0ABS9Z2I4_9HYPH</name>
<dbReference type="EMBL" id="JAIVFP010000001">
    <property type="protein sequence ID" value="MCI4681681.1"/>
    <property type="molecule type" value="Genomic_DNA"/>
</dbReference>
<evidence type="ECO:0000313" key="2">
    <source>
        <dbReference type="EMBL" id="MCI4681681.1"/>
    </source>
</evidence>
<reference evidence="2" key="1">
    <citation type="journal article" date="2022" name="ISME J.">
        <title>Identification of active gaseous-alkane degraders at natural gas seeps.</title>
        <authorList>
            <person name="Farhan Ul Haque M."/>
            <person name="Hernandez M."/>
            <person name="Crombie A.T."/>
            <person name="Murrell J.C."/>
        </authorList>
    </citation>
    <scope>NUCLEOTIDE SEQUENCE</scope>
    <source>
        <strain evidence="2">PC2</strain>
    </source>
</reference>